<accession>A0AAQ3WE79</accession>
<proteinExistence type="predicted"/>
<evidence type="ECO:0000259" key="1">
    <source>
        <dbReference type="Pfam" id="PF04195"/>
    </source>
</evidence>
<dbReference type="EMBL" id="CP144746">
    <property type="protein sequence ID" value="WVZ58526.1"/>
    <property type="molecule type" value="Genomic_DNA"/>
</dbReference>
<dbReference type="AlphaFoldDB" id="A0AAQ3WE79"/>
<gene>
    <name evidence="2" type="ORF">U9M48_008793</name>
</gene>
<name>A0AAQ3WE79_PASNO</name>
<protein>
    <recommendedName>
        <fullName evidence="1">Transposase (putative) gypsy type domain-containing protein</fullName>
    </recommendedName>
</protein>
<organism evidence="2 3">
    <name type="scientific">Paspalum notatum var. saurae</name>
    <dbReference type="NCBI Taxonomy" id="547442"/>
    <lineage>
        <taxon>Eukaryota</taxon>
        <taxon>Viridiplantae</taxon>
        <taxon>Streptophyta</taxon>
        <taxon>Embryophyta</taxon>
        <taxon>Tracheophyta</taxon>
        <taxon>Spermatophyta</taxon>
        <taxon>Magnoliopsida</taxon>
        <taxon>Liliopsida</taxon>
        <taxon>Poales</taxon>
        <taxon>Poaceae</taxon>
        <taxon>PACMAD clade</taxon>
        <taxon>Panicoideae</taxon>
        <taxon>Andropogonodae</taxon>
        <taxon>Paspaleae</taxon>
        <taxon>Paspalinae</taxon>
        <taxon>Paspalum</taxon>
    </lineage>
</organism>
<dbReference type="PANTHER" id="PTHR33026:SF7">
    <property type="entry name" value="OS03G0100275 PROTEIN"/>
    <property type="match status" value="1"/>
</dbReference>
<dbReference type="InterPro" id="IPR007321">
    <property type="entry name" value="Transposase_28"/>
</dbReference>
<evidence type="ECO:0000313" key="3">
    <source>
        <dbReference type="Proteomes" id="UP001341281"/>
    </source>
</evidence>
<feature type="domain" description="Transposase (putative) gypsy type" evidence="1">
    <location>
        <begin position="35"/>
        <end position="100"/>
    </location>
</feature>
<reference evidence="2 3" key="1">
    <citation type="submission" date="2024-02" db="EMBL/GenBank/DDBJ databases">
        <title>High-quality chromosome-scale genome assembly of Pensacola bahiagrass (Paspalum notatum Flugge var. saurae).</title>
        <authorList>
            <person name="Vega J.M."/>
            <person name="Podio M."/>
            <person name="Orjuela J."/>
            <person name="Siena L.A."/>
            <person name="Pessino S.C."/>
            <person name="Combes M.C."/>
            <person name="Mariac C."/>
            <person name="Albertini E."/>
            <person name="Pupilli F."/>
            <person name="Ortiz J.P.A."/>
            <person name="Leblanc O."/>
        </authorList>
    </citation>
    <scope>NUCLEOTIDE SEQUENCE [LARGE SCALE GENOMIC DNA]</scope>
    <source>
        <strain evidence="2">R1</strain>
        <tissue evidence="2">Leaf</tissue>
    </source>
</reference>
<dbReference type="PANTHER" id="PTHR33026">
    <property type="entry name" value="OS06G0360600 PROTEIN"/>
    <property type="match status" value="1"/>
</dbReference>
<keyword evidence="3" id="KW-1185">Reference proteome</keyword>
<evidence type="ECO:0000313" key="2">
    <source>
        <dbReference type="EMBL" id="WVZ58526.1"/>
    </source>
</evidence>
<dbReference type="Proteomes" id="UP001341281">
    <property type="component" value="Chromosome 02"/>
</dbReference>
<dbReference type="Pfam" id="PF04195">
    <property type="entry name" value="Transposase_28"/>
    <property type="match status" value="1"/>
</dbReference>
<sequence length="295" mass="33306">MSILEKKGLLPRQSESGWRLEDVGGALNPQRDEVVVLTPFYERGFGLLLHPFVRGLLFFYGLEIQHLNPNAILHMVCFITLCEAFLEITLHFQLWCYLFRPQLSPGQGGQSLVGGVTIQLRNGRRQDYFQIPLPSSSHGYAGEWFYVRNIGDPPLADGAVPPPNYVGRAPVFTGVAPSKQKQWEWGRDKRQANQVDLILEKISALRRHDLTGVKLVATFLRRRVQPLWLRHFPMWEYVGMADPDQCSSEELTLEEVRALLAAITEGASSASLSGGPPALNHSIRSELVRFFLDAW</sequence>